<dbReference type="InterPro" id="IPR039218">
    <property type="entry name" value="REM_fam"/>
</dbReference>
<keyword evidence="10" id="KW-1185">Reference proteome</keyword>
<evidence type="ECO:0000313" key="9">
    <source>
        <dbReference type="EMBL" id="PIA56138.1"/>
    </source>
</evidence>
<dbReference type="GO" id="GO:0005634">
    <property type="term" value="C:nucleus"/>
    <property type="evidence" value="ECO:0007669"/>
    <property type="project" value="UniProtKB-SubCell"/>
</dbReference>
<comment type="subcellular location">
    <subcellularLocation>
        <location evidence="1">Nucleus</location>
    </subcellularLocation>
</comment>
<dbReference type="GO" id="GO:0003677">
    <property type="term" value="F:DNA binding"/>
    <property type="evidence" value="ECO:0007669"/>
    <property type="project" value="UniProtKB-KW"/>
</dbReference>
<keyword evidence="6" id="KW-0539">Nucleus</keyword>
<dbReference type="InterPro" id="IPR015300">
    <property type="entry name" value="DNA-bd_pseudobarrel_sf"/>
</dbReference>
<reference evidence="9 10" key="1">
    <citation type="submission" date="2017-09" db="EMBL/GenBank/DDBJ databases">
        <title>WGS assembly of Aquilegia coerulea Goldsmith.</title>
        <authorList>
            <person name="Hodges S."/>
            <person name="Kramer E."/>
            <person name="Nordborg M."/>
            <person name="Tomkins J."/>
            <person name="Borevitz J."/>
            <person name="Derieg N."/>
            <person name="Yan J."/>
            <person name="Mihaltcheva S."/>
            <person name="Hayes R.D."/>
            <person name="Rokhsar D."/>
        </authorList>
    </citation>
    <scope>NUCLEOTIDE SEQUENCE [LARGE SCALE GENOMIC DNA]</scope>
    <source>
        <strain evidence="10">cv. Goldsmith</strain>
    </source>
</reference>
<evidence type="ECO:0000256" key="1">
    <source>
        <dbReference type="ARBA" id="ARBA00004123"/>
    </source>
</evidence>
<dbReference type="EMBL" id="KZ305024">
    <property type="protein sequence ID" value="PIA56139.1"/>
    <property type="molecule type" value="Genomic_DNA"/>
</dbReference>
<dbReference type="SUPFAM" id="SSF101936">
    <property type="entry name" value="DNA-binding pseudobarrel domain"/>
    <property type="match status" value="2"/>
</dbReference>
<keyword evidence="5" id="KW-0804">Transcription</keyword>
<feature type="compositionally biased region" description="Polar residues" evidence="7">
    <location>
        <begin position="128"/>
        <end position="139"/>
    </location>
</feature>
<dbReference type="InterPro" id="IPR003340">
    <property type="entry name" value="B3_DNA-bd"/>
</dbReference>
<feature type="region of interest" description="Disordered" evidence="7">
    <location>
        <begin position="122"/>
        <end position="173"/>
    </location>
</feature>
<protein>
    <recommendedName>
        <fullName evidence="8">TF-B3 domain-containing protein</fullName>
    </recommendedName>
</protein>
<dbReference type="CDD" id="cd10017">
    <property type="entry name" value="B3_DNA"/>
    <property type="match status" value="2"/>
</dbReference>
<feature type="domain" description="TF-B3" evidence="8">
    <location>
        <begin position="213"/>
        <end position="292"/>
    </location>
</feature>
<dbReference type="PANTHER" id="PTHR31674">
    <property type="entry name" value="B3 DOMAIN-CONTAINING PROTEIN REM-LIKE 3-RELATED"/>
    <property type="match status" value="1"/>
</dbReference>
<name>A0A2G5EK50_AQUCA</name>
<evidence type="ECO:0000256" key="3">
    <source>
        <dbReference type="ARBA" id="ARBA00023015"/>
    </source>
</evidence>
<dbReference type="AlphaFoldDB" id="A0A2G5EK50"/>
<keyword evidence="4" id="KW-0238">DNA-binding</keyword>
<dbReference type="STRING" id="218851.A0A2G5EK50"/>
<dbReference type="Gene3D" id="2.40.330.10">
    <property type="entry name" value="DNA-binding pseudobarrel domain"/>
    <property type="match status" value="2"/>
</dbReference>
<accession>A0A2G5EK50</accession>
<evidence type="ECO:0000256" key="5">
    <source>
        <dbReference type="ARBA" id="ARBA00023163"/>
    </source>
</evidence>
<evidence type="ECO:0000256" key="6">
    <source>
        <dbReference type="ARBA" id="ARBA00023242"/>
    </source>
</evidence>
<dbReference type="EMBL" id="KZ305024">
    <property type="protein sequence ID" value="PIA56137.1"/>
    <property type="molecule type" value="Genomic_DNA"/>
</dbReference>
<feature type="domain" description="TF-B3" evidence="8">
    <location>
        <begin position="5"/>
        <end position="98"/>
    </location>
</feature>
<dbReference type="Proteomes" id="UP000230069">
    <property type="component" value="Unassembled WGS sequence"/>
</dbReference>
<evidence type="ECO:0000256" key="4">
    <source>
        <dbReference type="ARBA" id="ARBA00023125"/>
    </source>
</evidence>
<proteinExistence type="predicted"/>
<dbReference type="Pfam" id="PF02362">
    <property type="entry name" value="B3"/>
    <property type="match status" value="2"/>
</dbReference>
<evidence type="ECO:0000313" key="10">
    <source>
        <dbReference type="Proteomes" id="UP000230069"/>
    </source>
</evidence>
<dbReference type="PROSITE" id="PS50863">
    <property type="entry name" value="B3"/>
    <property type="match status" value="2"/>
</dbReference>
<feature type="compositionally biased region" description="Basic and acidic residues" evidence="7">
    <location>
        <begin position="150"/>
        <end position="163"/>
    </location>
</feature>
<keyword evidence="2" id="KW-0677">Repeat</keyword>
<sequence>MESRKSHFFKILVEDFEQKLQIPKAFMKNISEKSSKMAILKGPSGSCWHVKLTRKTTGMYLEDGWGSFSRAHSLSVGKFLVFGYDGNMTFTVQIFDSSTLEEESAFAVINTQEKIKCEGIKRHGRPSKAQSNHANSCHTSVEPCSLTPNAEHHQGKSVLEQRKPHQSYRSISDKGKNYSMEKDRAVHAAKICKPDHPFFTIGMQPSYALYGPIPRSFSRRYFSEGAGNITLMLSDGRSLNVGYINYYTNICKMSRGWKHLLEVFDIKVGNLCVFELIRSDNLLFKVHILRDA</sequence>
<evidence type="ECO:0000259" key="8">
    <source>
        <dbReference type="PROSITE" id="PS50863"/>
    </source>
</evidence>
<dbReference type="SMART" id="SM01019">
    <property type="entry name" value="B3"/>
    <property type="match status" value="2"/>
</dbReference>
<dbReference type="PANTHER" id="PTHR31674:SF62">
    <property type="entry name" value="B3 DOMAIN-CONTAINING PROTEIN REM14-RELATED"/>
    <property type="match status" value="1"/>
</dbReference>
<evidence type="ECO:0000256" key="7">
    <source>
        <dbReference type="SAM" id="MobiDB-lite"/>
    </source>
</evidence>
<dbReference type="EMBL" id="KZ305024">
    <property type="protein sequence ID" value="PIA56138.1"/>
    <property type="molecule type" value="Genomic_DNA"/>
</dbReference>
<keyword evidence="3" id="KW-0805">Transcription regulation</keyword>
<gene>
    <name evidence="9" type="ORF">AQUCO_00700470v1</name>
</gene>
<evidence type="ECO:0000256" key="2">
    <source>
        <dbReference type="ARBA" id="ARBA00022737"/>
    </source>
</evidence>
<organism evidence="9 10">
    <name type="scientific">Aquilegia coerulea</name>
    <name type="common">Rocky mountain columbine</name>
    <dbReference type="NCBI Taxonomy" id="218851"/>
    <lineage>
        <taxon>Eukaryota</taxon>
        <taxon>Viridiplantae</taxon>
        <taxon>Streptophyta</taxon>
        <taxon>Embryophyta</taxon>
        <taxon>Tracheophyta</taxon>
        <taxon>Spermatophyta</taxon>
        <taxon>Magnoliopsida</taxon>
        <taxon>Ranunculales</taxon>
        <taxon>Ranunculaceae</taxon>
        <taxon>Thalictroideae</taxon>
        <taxon>Aquilegia</taxon>
    </lineage>
</organism>
<dbReference type="OrthoDB" id="1666376at2759"/>